<dbReference type="PANTHER" id="PTHR13234">
    <property type="entry name" value="GAMMA-INTERFERON INDUCIBLE LYSOSOMAL THIOL REDUCTASE GILT"/>
    <property type="match status" value="1"/>
</dbReference>
<accession>A0A0T6B8T6</accession>
<evidence type="ECO:0000313" key="3">
    <source>
        <dbReference type="EMBL" id="KRT83745.1"/>
    </source>
</evidence>
<organism evidence="3 4">
    <name type="scientific">Oryctes borbonicus</name>
    <dbReference type="NCBI Taxonomy" id="1629725"/>
    <lineage>
        <taxon>Eukaryota</taxon>
        <taxon>Metazoa</taxon>
        <taxon>Ecdysozoa</taxon>
        <taxon>Arthropoda</taxon>
        <taxon>Hexapoda</taxon>
        <taxon>Insecta</taxon>
        <taxon>Pterygota</taxon>
        <taxon>Neoptera</taxon>
        <taxon>Endopterygota</taxon>
        <taxon>Coleoptera</taxon>
        <taxon>Polyphaga</taxon>
        <taxon>Scarabaeiformia</taxon>
        <taxon>Scarabaeidae</taxon>
        <taxon>Dynastinae</taxon>
        <taxon>Oryctes</taxon>
    </lineage>
</organism>
<evidence type="ECO:0000313" key="4">
    <source>
        <dbReference type="Proteomes" id="UP000051574"/>
    </source>
</evidence>
<dbReference type="OrthoDB" id="958254at2759"/>
<dbReference type="EMBL" id="LJIG01009105">
    <property type="protein sequence ID" value="KRT83745.1"/>
    <property type="molecule type" value="Genomic_DNA"/>
</dbReference>
<dbReference type="GO" id="GO:0016671">
    <property type="term" value="F:oxidoreductase activity, acting on a sulfur group of donors, disulfide as acceptor"/>
    <property type="evidence" value="ECO:0007669"/>
    <property type="project" value="InterPro"/>
</dbReference>
<evidence type="ECO:0008006" key="5">
    <source>
        <dbReference type="Google" id="ProtNLM"/>
    </source>
</evidence>
<gene>
    <name evidence="3" type="ORF">AMK59_3384</name>
</gene>
<protein>
    <recommendedName>
        <fullName evidence="5">Gamma interferon inducible lysosomal thiol reductase</fullName>
    </recommendedName>
</protein>
<comment type="similarity">
    <text evidence="1">Belongs to the GILT family.</text>
</comment>
<dbReference type="InterPro" id="IPR004911">
    <property type="entry name" value="Interferon-induced_GILT"/>
</dbReference>
<evidence type="ECO:0000256" key="1">
    <source>
        <dbReference type="ARBA" id="ARBA00005679"/>
    </source>
</evidence>
<sequence>MNIKYRLVFLIALIIILWKAFNHFDVFEKEHPKSEPSHEGSKEVIKVSIYYEALCSDSRNFIVNQLAPAYEDLHDEMFLDFIPYGKAKTHENDGKITFTCQHGPTECQANKIHACVIDILPEQRMQLKYISCMIYDNIVPLEALERCGKELGVDYNPIADCSNSKTA</sequence>
<dbReference type="PANTHER" id="PTHR13234:SF71">
    <property type="entry name" value="GAMMA-INTERFERON-INDUCIBLE LYSOSOMAL THIOL REDUCTASE-LIKE PROTEIN"/>
    <property type="match status" value="1"/>
</dbReference>
<comment type="caution">
    <text evidence="3">The sequence shown here is derived from an EMBL/GenBank/DDBJ whole genome shotgun (WGS) entry which is preliminary data.</text>
</comment>
<keyword evidence="2" id="KW-0325">Glycoprotein</keyword>
<feature type="non-terminal residue" evidence="3">
    <location>
        <position position="167"/>
    </location>
</feature>
<dbReference type="Proteomes" id="UP000051574">
    <property type="component" value="Unassembled WGS sequence"/>
</dbReference>
<dbReference type="Pfam" id="PF03227">
    <property type="entry name" value="GILT"/>
    <property type="match status" value="1"/>
</dbReference>
<evidence type="ECO:0000256" key="2">
    <source>
        <dbReference type="ARBA" id="ARBA00023180"/>
    </source>
</evidence>
<name>A0A0T6B8T6_9SCAR</name>
<reference evidence="3 4" key="1">
    <citation type="submission" date="2015-09" db="EMBL/GenBank/DDBJ databases">
        <title>Draft genome of the scarab beetle Oryctes borbonicus.</title>
        <authorList>
            <person name="Meyer J.M."/>
            <person name="Markov G.V."/>
            <person name="Baskaran P."/>
            <person name="Herrmann M."/>
            <person name="Sommer R.J."/>
            <person name="Roedelsperger C."/>
        </authorList>
    </citation>
    <scope>NUCLEOTIDE SEQUENCE [LARGE SCALE GENOMIC DNA]</scope>
    <source>
        <strain evidence="3">OB123</strain>
        <tissue evidence="3">Whole animal</tissue>
    </source>
</reference>
<dbReference type="AlphaFoldDB" id="A0A0T6B8T6"/>
<proteinExistence type="inferred from homology"/>
<keyword evidence="4" id="KW-1185">Reference proteome</keyword>